<sequence length="401" mass="44938">MRIIHTADWHLGQFFYSKSRAAEHQAFLDWLLAEIRTHAVDVLLIAGDLFDTGAPPSYAREMFNRFVVSLQPTGCQLIVLAGNHDSVATLNESRELLACLNTLVVAAPQDVPDVLPLKNHAGEVAALLCPVPFLRPRDIMRSQAGQSGRDKLLSLQEAIANHYQRCYDAALTLRGDKALPIIATGHLTTVGVSKSDAVRDIYIGTLDAFPAYAFPPADYIALGHIHRAQRVADSDHIRYSGSPLPLSFDELGRNKSVFLLDFAAGGLTQVTTLEIPLFQPMQTLKGSLAQIETQLGQFADHTHELPVWLDIEVTTQEYLSDLQQRIEQLAEGLPVEILLLRRSREQRQRSLSRMENETLSELNVEEVFERRLALETELEPEQKAPLRDLFRRTLARIEEQP</sequence>
<dbReference type="PANTHER" id="PTHR30337:SF0">
    <property type="entry name" value="NUCLEASE SBCCD SUBUNIT D"/>
    <property type="match status" value="1"/>
</dbReference>
<dbReference type="NCBIfam" id="NF008206">
    <property type="entry name" value="PRK10966.1"/>
    <property type="match status" value="1"/>
</dbReference>
<dbReference type="InterPro" id="IPR026843">
    <property type="entry name" value="SbcD_C"/>
</dbReference>
<evidence type="ECO:0000259" key="9">
    <source>
        <dbReference type="Pfam" id="PF12320"/>
    </source>
</evidence>
<comment type="subunit">
    <text evidence="2 7">Heterodimer of SbcC and SbcD.</text>
</comment>
<dbReference type="InterPro" id="IPR004593">
    <property type="entry name" value="SbcD"/>
</dbReference>
<keyword evidence="11" id="KW-1185">Reference proteome</keyword>
<comment type="function">
    <text evidence="7">SbcCD cleaves DNA hairpin structures. These structures can inhibit DNA replication and are intermediates in certain DNA recombination reactions. The complex acts as a 3'-&gt;5' double strand exonuclease that can open hairpins. It also has a 5' single-strand endonuclease activity.</text>
</comment>
<dbReference type="NCBIfam" id="TIGR00619">
    <property type="entry name" value="sbcd"/>
    <property type="match status" value="1"/>
</dbReference>
<dbReference type="SUPFAM" id="SSF56300">
    <property type="entry name" value="Metallo-dependent phosphatases"/>
    <property type="match status" value="1"/>
</dbReference>
<name>A0ABX0RDK3_9GAMM</name>
<dbReference type="Pfam" id="PF00149">
    <property type="entry name" value="Metallophos"/>
    <property type="match status" value="1"/>
</dbReference>
<reference evidence="10 11" key="1">
    <citation type="journal article" date="2019" name="bioRxiv">
        <title>Bacteria contribute to plant secondary compound degradation in a generalist herbivore system.</title>
        <authorList>
            <person name="Francoeur C.B."/>
            <person name="Khadempour L."/>
            <person name="Moreira-Soto R.D."/>
            <person name="Gotting K."/>
            <person name="Book A.J."/>
            <person name="Pinto-Tomas A.A."/>
            <person name="Keefover-Ring K."/>
            <person name="Currie C.R."/>
        </authorList>
    </citation>
    <scope>NUCLEOTIDE SEQUENCE [LARGE SCALE GENOMIC DNA]</scope>
    <source>
        <strain evidence="10">Acro-835</strain>
    </source>
</reference>
<evidence type="ECO:0000256" key="2">
    <source>
        <dbReference type="ARBA" id="ARBA00011322"/>
    </source>
</evidence>
<keyword evidence="4 7" id="KW-0540">Nuclease</keyword>
<protein>
    <recommendedName>
        <fullName evidence="3 7">Nuclease SbcCD subunit D</fullName>
    </recommendedName>
</protein>
<dbReference type="InterPro" id="IPR050535">
    <property type="entry name" value="DNA_Repair-Maintenance_Comp"/>
</dbReference>
<feature type="domain" description="Calcineurin-like phosphoesterase" evidence="8">
    <location>
        <begin position="1"/>
        <end position="227"/>
    </location>
</feature>
<organism evidence="10 11">
    <name type="scientific">Candidatus Pantoea multigeneris</name>
    <dbReference type="NCBI Taxonomy" id="2608357"/>
    <lineage>
        <taxon>Bacteria</taxon>
        <taxon>Pseudomonadati</taxon>
        <taxon>Pseudomonadota</taxon>
        <taxon>Gammaproteobacteria</taxon>
        <taxon>Enterobacterales</taxon>
        <taxon>Erwiniaceae</taxon>
        <taxon>Pantoea</taxon>
    </lineage>
</organism>
<dbReference type="Pfam" id="PF12320">
    <property type="entry name" value="SbcD_C"/>
    <property type="match status" value="1"/>
</dbReference>
<evidence type="ECO:0000256" key="7">
    <source>
        <dbReference type="RuleBase" id="RU363069"/>
    </source>
</evidence>
<keyword evidence="5 7" id="KW-0378">Hydrolase</keyword>
<evidence type="ECO:0000313" key="11">
    <source>
        <dbReference type="Proteomes" id="UP001515683"/>
    </source>
</evidence>
<keyword evidence="7" id="KW-0233">DNA recombination</keyword>
<evidence type="ECO:0000259" key="8">
    <source>
        <dbReference type="Pfam" id="PF00149"/>
    </source>
</evidence>
<dbReference type="Gene3D" id="3.60.21.10">
    <property type="match status" value="1"/>
</dbReference>
<proteinExistence type="inferred from homology"/>
<evidence type="ECO:0000256" key="6">
    <source>
        <dbReference type="ARBA" id="ARBA00022839"/>
    </source>
</evidence>
<dbReference type="CDD" id="cd00840">
    <property type="entry name" value="MPP_Mre11_N"/>
    <property type="match status" value="1"/>
</dbReference>
<accession>A0ABX0RDK3</accession>
<dbReference type="InterPro" id="IPR004843">
    <property type="entry name" value="Calcineurin-like_PHP"/>
</dbReference>
<dbReference type="RefSeq" id="WP_167016682.1">
    <property type="nucleotide sequence ID" value="NZ_VWXF01000008.1"/>
</dbReference>
<dbReference type="PANTHER" id="PTHR30337">
    <property type="entry name" value="COMPONENT OF ATP-DEPENDENT DSDNA EXONUCLEASE"/>
    <property type="match status" value="1"/>
</dbReference>
<dbReference type="InterPro" id="IPR041796">
    <property type="entry name" value="Mre11_N"/>
</dbReference>
<evidence type="ECO:0000313" key="10">
    <source>
        <dbReference type="EMBL" id="NIF23431.1"/>
    </source>
</evidence>
<keyword evidence="6 7" id="KW-0269">Exonuclease</keyword>
<dbReference type="Proteomes" id="UP001515683">
    <property type="component" value="Unassembled WGS sequence"/>
</dbReference>
<dbReference type="Gene3D" id="3.30.160.720">
    <property type="match status" value="1"/>
</dbReference>
<evidence type="ECO:0000256" key="1">
    <source>
        <dbReference type="ARBA" id="ARBA00010555"/>
    </source>
</evidence>
<evidence type="ECO:0000256" key="4">
    <source>
        <dbReference type="ARBA" id="ARBA00022722"/>
    </source>
</evidence>
<dbReference type="EMBL" id="VWXF01000008">
    <property type="protein sequence ID" value="NIF23431.1"/>
    <property type="molecule type" value="Genomic_DNA"/>
</dbReference>
<comment type="similarity">
    <text evidence="1 7">Belongs to the SbcD family.</text>
</comment>
<dbReference type="InterPro" id="IPR029052">
    <property type="entry name" value="Metallo-depent_PP-like"/>
</dbReference>
<dbReference type="GO" id="GO:0004527">
    <property type="term" value="F:exonuclease activity"/>
    <property type="evidence" value="ECO:0007669"/>
    <property type="project" value="UniProtKB-KW"/>
</dbReference>
<feature type="domain" description="Nuclease SbcCD subunit D C-terminal" evidence="9">
    <location>
        <begin position="278"/>
        <end position="375"/>
    </location>
</feature>
<evidence type="ECO:0000256" key="3">
    <source>
        <dbReference type="ARBA" id="ARBA00013365"/>
    </source>
</evidence>
<evidence type="ECO:0000256" key="5">
    <source>
        <dbReference type="ARBA" id="ARBA00022801"/>
    </source>
</evidence>
<comment type="caution">
    <text evidence="10">The sequence shown here is derived from an EMBL/GenBank/DDBJ whole genome shotgun (WGS) entry which is preliminary data.</text>
</comment>
<gene>
    <name evidence="7 10" type="primary">sbcD</name>
    <name evidence="10" type="ORF">F3J40_17770</name>
</gene>
<keyword evidence="7" id="KW-0255">Endonuclease</keyword>
<keyword evidence="7" id="KW-0235">DNA replication</keyword>